<keyword evidence="5" id="KW-1185">Reference proteome</keyword>
<dbReference type="SUPFAM" id="SSF55729">
    <property type="entry name" value="Acyl-CoA N-acyltransferases (Nat)"/>
    <property type="match status" value="1"/>
</dbReference>
<organism evidence="4 5">
    <name type="scientific">Ancylomarina longa</name>
    <dbReference type="NCBI Taxonomy" id="2487017"/>
    <lineage>
        <taxon>Bacteria</taxon>
        <taxon>Pseudomonadati</taxon>
        <taxon>Bacteroidota</taxon>
        <taxon>Bacteroidia</taxon>
        <taxon>Marinilabiliales</taxon>
        <taxon>Marinifilaceae</taxon>
        <taxon>Ancylomarina</taxon>
    </lineage>
</organism>
<dbReference type="PANTHER" id="PTHR43420">
    <property type="entry name" value="ACETYLTRANSFERASE"/>
    <property type="match status" value="1"/>
</dbReference>
<name>A0A434AW15_9BACT</name>
<evidence type="ECO:0000259" key="3">
    <source>
        <dbReference type="PROSITE" id="PS51186"/>
    </source>
</evidence>
<accession>A0A434AW15</accession>
<reference evidence="4 5" key="1">
    <citation type="submission" date="2018-11" db="EMBL/GenBank/DDBJ databases">
        <title>Parancylomarina longa gen. nov., sp. nov., isolated from sediments of southern Okinawa.</title>
        <authorList>
            <person name="Fu T."/>
        </authorList>
    </citation>
    <scope>NUCLEOTIDE SEQUENCE [LARGE SCALE GENOMIC DNA]</scope>
    <source>
        <strain evidence="4 5">T3-2 S1-C</strain>
    </source>
</reference>
<dbReference type="CDD" id="cd04301">
    <property type="entry name" value="NAT_SF"/>
    <property type="match status" value="1"/>
</dbReference>
<feature type="domain" description="N-acetyltransferase" evidence="3">
    <location>
        <begin position="11"/>
        <end position="148"/>
    </location>
</feature>
<keyword evidence="2" id="KW-0012">Acyltransferase</keyword>
<dbReference type="Gene3D" id="3.40.630.30">
    <property type="match status" value="1"/>
</dbReference>
<evidence type="ECO:0000313" key="4">
    <source>
        <dbReference type="EMBL" id="RUT78584.1"/>
    </source>
</evidence>
<evidence type="ECO:0000313" key="5">
    <source>
        <dbReference type="Proteomes" id="UP000282985"/>
    </source>
</evidence>
<dbReference type="PROSITE" id="PS51186">
    <property type="entry name" value="GNAT"/>
    <property type="match status" value="1"/>
</dbReference>
<dbReference type="EMBL" id="RJJX01000007">
    <property type="protein sequence ID" value="RUT78584.1"/>
    <property type="molecule type" value="Genomic_DNA"/>
</dbReference>
<dbReference type="InterPro" id="IPR050680">
    <property type="entry name" value="YpeA/RimI_acetyltransf"/>
</dbReference>
<dbReference type="AlphaFoldDB" id="A0A434AW15"/>
<dbReference type="Pfam" id="PF00583">
    <property type="entry name" value="Acetyltransf_1"/>
    <property type="match status" value="1"/>
</dbReference>
<gene>
    <name evidence="4" type="ORF">DLK05_07020</name>
</gene>
<evidence type="ECO:0000256" key="2">
    <source>
        <dbReference type="ARBA" id="ARBA00023315"/>
    </source>
</evidence>
<dbReference type="Proteomes" id="UP000282985">
    <property type="component" value="Unassembled WGS sequence"/>
</dbReference>
<proteinExistence type="predicted"/>
<keyword evidence="1 4" id="KW-0808">Transferase</keyword>
<dbReference type="InterPro" id="IPR016181">
    <property type="entry name" value="Acyl_CoA_acyltransferase"/>
</dbReference>
<comment type="caution">
    <text evidence="4">The sequence shown here is derived from an EMBL/GenBank/DDBJ whole genome shotgun (WGS) entry which is preliminary data.</text>
</comment>
<sequence>MSLKKKMMTTINLREYESHDFAAIVGLWELTGLGDANRGDNAIIIERSIQHGGKFYLLEDLSTNELIGTCWITTDTRRLYLHHLGIHPNYQHRGYGRLLTQKALDFAKSKNMQIKLEVHQENQTALNLYRKLGFDKLEGYEVMIKRKH</sequence>
<dbReference type="InterPro" id="IPR000182">
    <property type="entry name" value="GNAT_dom"/>
</dbReference>
<dbReference type="GO" id="GO:0016747">
    <property type="term" value="F:acyltransferase activity, transferring groups other than amino-acyl groups"/>
    <property type="evidence" value="ECO:0007669"/>
    <property type="project" value="InterPro"/>
</dbReference>
<dbReference type="OrthoDB" id="9797456at2"/>
<protein>
    <submittedName>
        <fullName evidence="4">GNAT family N-acetyltransferase</fullName>
    </submittedName>
</protein>
<evidence type="ECO:0000256" key="1">
    <source>
        <dbReference type="ARBA" id="ARBA00022679"/>
    </source>
</evidence>